<dbReference type="AlphaFoldDB" id="A0A518KAF1"/>
<organism evidence="2 3">
    <name type="scientific">Botrimarina mediterranea</name>
    <dbReference type="NCBI Taxonomy" id="2528022"/>
    <lineage>
        <taxon>Bacteria</taxon>
        <taxon>Pseudomonadati</taxon>
        <taxon>Planctomycetota</taxon>
        <taxon>Planctomycetia</taxon>
        <taxon>Pirellulales</taxon>
        <taxon>Lacipirellulaceae</taxon>
        <taxon>Botrimarina</taxon>
    </lineage>
</organism>
<evidence type="ECO:0000313" key="3">
    <source>
        <dbReference type="Proteomes" id="UP000316426"/>
    </source>
</evidence>
<dbReference type="EMBL" id="CP036349">
    <property type="protein sequence ID" value="QDV74775.1"/>
    <property type="molecule type" value="Genomic_DNA"/>
</dbReference>
<feature type="domain" description="DUF403" evidence="1">
    <location>
        <begin position="1"/>
        <end position="311"/>
    </location>
</feature>
<protein>
    <recommendedName>
        <fullName evidence="1">DUF403 domain-containing protein</fullName>
    </recommendedName>
</protein>
<dbReference type="RefSeq" id="WP_145113475.1">
    <property type="nucleotide sequence ID" value="NZ_CP036349.1"/>
</dbReference>
<name>A0A518KAF1_9BACT</name>
<reference evidence="2 3" key="1">
    <citation type="submission" date="2019-02" db="EMBL/GenBank/DDBJ databases">
        <title>Deep-cultivation of Planctomycetes and their phenomic and genomic characterization uncovers novel biology.</title>
        <authorList>
            <person name="Wiegand S."/>
            <person name="Jogler M."/>
            <person name="Boedeker C."/>
            <person name="Pinto D."/>
            <person name="Vollmers J."/>
            <person name="Rivas-Marin E."/>
            <person name="Kohn T."/>
            <person name="Peeters S.H."/>
            <person name="Heuer A."/>
            <person name="Rast P."/>
            <person name="Oberbeckmann S."/>
            <person name="Bunk B."/>
            <person name="Jeske O."/>
            <person name="Meyerdierks A."/>
            <person name="Storesund J.E."/>
            <person name="Kallscheuer N."/>
            <person name="Luecker S."/>
            <person name="Lage O.M."/>
            <person name="Pohl T."/>
            <person name="Merkel B.J."/>
            <person name="Hornburger P."/>
            <person name="Mueller R.-W."/>
            <person name="Bruemmer F."/>
            <person name="Labrenz M."/>
            <person name="Spormann A.M."/>
            <person name="Op den Camp H."/>
            <person name="Overmann J."/>
            <person name="Amann R."/>
            <person name="Jetten M.S.M."/>
            <person name="Mascher T."/>
            <person name="Medema M.H."/>
            <person name="Devos D.P."/>
            <person name="Kaster A.-K."/>
            <person name="Ovreas L."/>
            <person name="Rohde M."/>
            <person name="Galperin M.Y."/>
            <person name="Jogler C."/>
        </authorList>
    </citation>
    <scope>NUCLEOTIDE SEQUENCE [LARGE SCALE GENOMIC DNA]</scope>
    <source>
        <strain evidence="2 3">Spa11</strain>
    </source>
</reference>
<proteinExistence type="predicted"/>
<dbReference type="Proteomes" id="UP000316426">
    <property type="component" value="Chromosome"/>
</dbReference>
<dbReference type="PANTHER" id="PTHR34595:SF7">
    <property type="entry name" value="SLL1039 PROTEIN"/>
    <property type="match status" value="1"/>
</dbReference>
<dbReference type="Pfam" id="PF04168">
    <property type="entry name" value="Alpha-E"/>
    <property type="match status" value="1"/>
</dbReference>
<sequence length="330" mass="37926">MLSRVAESIFWMSRYVERAENVARFIDVNDNLTLGEGVDLSEQWAPLVYTTGDQDLYKELYGEPQREAVLRFLAFDPRNPNSVFSCVAAARENARSVRESITVAMWEQVNKFYLMVQSALQNSRFISEPNQFCDMVRHASHTLVGTTDATMSHNEAWHFSRIGRLLERADKTSRIVDVQYFHLLPGLDDVGSTLDVVRWSALLKSASALTMYRRVHGRITPAEVAEFLILDRDFPRSMRFCLMRAQESISEITGSRPGTFSCRSEKLAGRLRSEMDYTAIDDVVREGMHEYIDAFQRRLNDIGDALLKDFFTLDTDAKPPKQTQFQRMLH</sequence>
<keyword evidence="3" id="KW-1185">Reference proteome</keyword>
<dbReference type="PANTHER" id="PTHR34595">
    <property type="entry name" value="BLR5612 PROTEIN"/>
    <property type="match status" value="1"/>
</dbReference>
<evidence type="ECO:0000259" key="1">
    <source>
        <dbReference type="Pfam" id="PF04168"/>
    </source>
</evidence>
<dbReference type="InterPro" id="IPR007296">
    <property type="entry name" value="DUF403"/>
</dbReference>
<evidence type="ECO:0000313" key="2">
    <source>
        <dbReference type="EMBL" id="QDV74775.1"/>
    </source>
</evidence>
<gene>
    <name evidence="2" type="ORF">Spa11_29830</name>
</gene>
<dbReference type="KEGG" id="bmei:Spa11_29830"/>
<accession>A0A518KAF1</accession>
<dbReference type="InterPro" id="IPR051680">
    <property type="entry name" value="ATP-dep_Glu-Cys_Ligase-2"/>
</dbReference>